<organism evidence="1">
    <name type="scientific">viral metagenome</name>
    <dbReference type="NCBI Taxonomy" id="1070528"/>
    <lineage>
        <taxon>unclassified sequences</taxon>
        <taxon>metagenomes</taxon>
        <taxon>organismal metagenomes</taxon>
    </lineage>
</organism>
<proteinExistence type="predicted"/>
<accession>A0A6C0LUV1</accession>
<sequence length="101" mass="11511">MSSEPATTSDNYRTPTNTTLQHACKLSIVDDKPIMLDYWTSSLDKKVIIGVRENQEKLLVKSEDEYTSPVSKIYKIETEYIVMTENSIYLVSADISTKRIS</sequence>
<evidence type="ECO:0000313" key="1">
    <source>
        <dbReference type="EMBL" id="QHU34160.1"/>
    </source>
</evidence>
<protein>
    <submittedName>
        <fullName evidence="1">Uncharacterized protein</fullName>
    </submittedName>
</protein>
<dbReference type="EMBL" id="MN740567">
    <property type="protein sequence ID" value="QHU34160.1"/>
    <property type="molecule type" value="Genomic_DNA"/>
</dbReference>
<dbReference type="AlphaFoldDB" id="A0A6C0LUV1"/>
<reference evidence="1" key="1">
    <citation type="journal article" date="2020" name="Nature">
        <title>Giant virus diversity and host interactions through global metagenomics.</title>
        <authorList>
            <person name="Schulz F."/>
            <person name="Roux S."/>
            <person name="Paez-Espino D."/>
            <person name="Jungbluth S."/>
            <person name="Walsh D.A."/>
            <person name="Denef V.J."/>
            <person name="McMahon K.D."/>
            <person name="Konstantinidis K.T."/>
            <person name="Eloe-Fadrosh E.A."/>
            <person name="Kyrpides N.C."/>
            <person name="Woyke T."/>
        </authorList>
    </citation>
    <scope>NUCLEOTIDE SEQUENCE</scope>
    <source>
        <strain evidence="1">GVMAG-S-1016713-123</strain>
    </source>
</reference>
<name>A0A6C0LUV1_9ZZZZ</name>